<dbReference type="RefSeq" id="WP_183297511.1">
    <property type="nucleotide sequence ID" value="NZ_JACHVX010000006.1"/>
</dbReference>
<evidence type="ECO:0000313" key="2">
    <source>
        <dbReference type="EMBL" id="MBB2924726.1"/>
    </source>
</evidence>
<protein>
    <recommendedName>
        <fullName evidence="1">T6SS immunity protein Tdi1 C-terminal domain-containing protein</fullName>
    </recommendedName>
</protein>
<comment type="caution">
    <text evidence="2">The sequence shown here is derived from an EMBL/GenBank/DDBJ whole genome shotgun (WGS) entry which is preliminary data.</text>
</comment>
<gene>
    <name evidence="2" type="ORF">FHR80_003662</name>
</gene>
<evidence type="ECO:0000259" key="1">
    <source>
        <dbReference type="Pfam" id="PF08906"/>
    </source>
</evidence>
<name>A0A7W4UID6_9CELL</name>
<organism evidence="2 3">
    <name type="scientific">Cellulomonas cellasea</name>
    <dbReference type="NCBI Taxonomy" id="43670"/>
    <lineage>
        <taxon>Bacteria</taxon>
        <taxon>Bacillati</taxon>
        <taxon>Actinomycetota</taxon>
        <taxon>Actinomycetes</taxon>
        <taxon>Micrococcales</taxon>
        <taxon>Cellulomonadaceae</taxon>
        <taxon>Cellulomonas</taxon>
    </lineage>
</organism>
<evidence type="ECO:0000313" key="3">
    <source>
        <dbReference type="Proteomes" id="UP000518206"/>
    </source>
</evidence>
<dbReference type="Proteomes" id="UP000518206">
    <property type="component" value="Unassembled WGS sequence"/>
</dbReference>
<dbReference type="EMBL" id="JACHVX010000006">
    <property type="protein sequence ID" value="MBB2924726.1"/>
    <property type="molecule type" value="Genomic_DNA"/>
</dbReference>
<reference evidence="2 3" key="1">
    <citation type="submission" date="2020-08" db="EMBL/GenBank/DDBJ databases">
        <title>The Agave Microbiome: Exploring the role of microbial communities in plant adaptations to desert environments.</title>
        <authorList>
            <person name="Partida-Martinez L.P."/>
        </authorList>
    </citation>
    <scope>NUCLEOTIDE SEQUENCE [LARGE SCALE GENOMIC DNA]</scope>
    <source>
        <strain evidence="2 3">RAS26</strain>
    </source>
</reference>
<proteinExistence type="predicted"/>
<dbReference type="Pfam" id="PF08906">
    <property type="entry name" value="T6SS_Tdi1_C"/>
    <property type="match status" value="1"/>
</dbReference>
<sequence length="184" mass="19752">MPTFTRFTRTAAVAEETVARFEASVPPEIAQVWREDGAGLVGDGFVRVVDPDRATTMLEGVVGMPAGAVPVLTTALADVVLYIRPLFHVLRFRFGIIDVIGFDGAQLLADVQDETFLDEVLARQPYPAGVERLGVPGPDECFGFVPLLALGGVPDPARLDRGGLWEHIAIIMELAGPPRSRASS</sequence>
<feature type="domain" description="T6SS immunity protein Tdi1 C-terminal" evidence="1">
    <location>
        <begin position="106"/>
        <end position="174"/>
    </location>
</feature>
<accession>A0A7W4UID6</accession>
<reference evidence="2 3" key="2">
    <citation type="submission" date="2020-08" db="EMBL/GenBank/DDBJ databases">
        <authorList>
            <person name="Partida-Martinez L."/>
            <person name="Huntemann M."/>
            <person name="Clum A."/>
            <person name="Wang J."/>
            <person name="Palaniappan K."/>
            <person name="Ritter S."/>
            <person name="Chen I.-M."/>
            <person name="Stamatis D."/>
            <person name="Reddy T."/>
            <person name="O'Malley R."/>
            <person name="Daum C."/>
            <person name="Shapiro N."/>
            <person name="Ivanova N."/>
            <person name="Kyrpides N."/>
            <person name="Woyke T."/>
        </authorList>
    </citation>
    <scope>NUCLEOTIDE SEQUENCE [LARGE SCALE GENOMIC DNA]</scope>
    <source>
        <strain evidence="2 3">RAS26</strain>
    </source>
</reference>
<dbReference type="AlphaFoldDB" id="A0A7W4UID6"/>
<dbReference type="InterPro" id="IPR015002">
    <property type="entry name" value="T6SS_Tdi1_C"/>
</dbReference>